<organism evidence="3 4">
    <name type="scientific">Leifsonella bigeumensis</name>
    <dbReference type="NCBI Taxonomy" id="433643"/>
    <lineage>
        <taxon>Bacteria</taxon>
        <taxon>Bacillati</taxon>
        <taxon>Actinomycetota</taxon>
        <taxon>Actinomycetes</taxon>
        <taxon>Micrococcales</taxon>
        <taxon>Microbacteriaceae</taxon>
        <taxon>Leifsonella</taxon>
    </lineage>
</organism>
<dbReference type="Pfam" id="PF08378">
    <property type="entry name" value="NERD"/>
    <property type="match status" value="1"/>
</dbReference>
<keyword evidence="1" id="KW-0472">Membrane</keyword>
<dbReference type="InterPro" id="IPR011528">
    <property type="entry name" value="NERD"/>
</dbReference>
<keyword evidence="1" id="KW-0812">Transmembrane</keyword>
<evidence type="ECO:0000313" key="3">
    <source>
        <dbReference type="EMBL" id="GAA3746569.1"/>
    </source>
</evidence>
<dbReference type="EMBL" id="BAABAE010000003">
    <property type="protein sequence ID" value="GAA3746569.1"/>
    <property type="molecule type" value="Genomic_DNA"/>
</dbReference>
<proteinExistence type="predicted"/>
<feature type="transmembrane region" description="Helical" evidence="1">
    <location>
        <begin position="245"/>
        <end position="270"/>
    </location>
</feature>
<reference evidence="4" key="1">
    <citation type="journal article" date="2019" name="Int. J. Syst. Evol. Microbiol.">
        <title>The Global Catalogue of Microorganisms (GCM) 10K type strain sequencing project: providing services to taxonomists for standard genome sequencing and annotation.</title>
        <authorList>
            <consortium name="The Broad Institute Genomics Platform"/>
            <consortium name="The Broad Institute Genome Sequencing Center for Infectious Disease"/>
            <person name="Wu L."/>
            <person name="Ma J."/>
        </authorList>
    </citation>
    <scope>NUCLEOTIDE SEQUENCE [LARGE SCALE GENOMIC DNA]</scope>
    <source>
        <strain evidence="4">JCM 16949</strain>
    </source>
</reference>
<sequence length="271" mass="29945">MEKTDAVEPDRLICERTYPMVRELLRQHAAVVRLSHLARFFGLHPLPRGLRSLYQAAVGEVAVADALAQLGPEWLVLHAVPVGKDGSDVDHIAIGPPGVYTISVRHHPGRELWVGGGVLLVDGERMPHIRDCEFEAVRAAQLMSDAVGERVEATPCLVVVDPRSVTVARPPRRVAILTPRELRPWLKSLSALFGPDRLARFRAAASEDDTWHDIGKPTADVAECLDRFRRLQAEVSQARHLRLTWITGGLVLLWLVAIIGIGGFTTGLLFR</sequence>
<evidence type="ECO:0000256" key="1">
    <source>
        <dbReference type="SAM" id="Phobius"/>
    </source>
</evidence>
<feature type="domain" description="NERD" evidence="2">
    <location>
        <begin position="55"/>
        <end position="166"/>
    </location>
</feature>
<dbReference type="PROSITE" id="PS50965">
    <property type="entry name" value="NERD"/>
    <property type="match status" value="1"/>
</dbReference>
<keyword evidence="4" id="KW-1185">Reference proteome</keyword>
<accession>A0ABP7FT17</accession>
<comment type="caution">
    <text evidence="3">The sequence shown here is derived from an EMBL/GenBank/DDBJ whole genome shotgun (WGS) entry which is preliminary data.</text>
</comment>
<dbReference type="Proteomes" id="UP001501004">
    <property type="component" value="Unassembled WGS sequence"/>
</dbReference>
<gene>
    <name evidence="3" type="ORF">GCM10022239_22670</name>
</gene>
<evidence type="ECO:0000313" key="4">
    <source>
        <dbReference type="Proteomes" id="UP001501004"/>
    </source>
</evidence>
<protein>
    <recommendedName>
        <fullName evidence="2">NERD domain-containing protein</fullName>
    </recommendedName>
</protein>
<keyword evidence="1" id="KW-1133">Transmembrane helix</keyword>
<name>A0ABP7FT17_9MICO</name>
<evidence type="ECO:0000259" key="2">
    <source>
        <dbReference type="PROSITE" id="PS50965"/>
    </source>
</evidence>